<name>A0A1Q3AGS1_ZYGRO</name>
<feature type="compositionally biased region" description="Polar residues" evidence="1">
    <location>
        <begin position="167"/>
        <end position="177"/>
    </location>
</feature>
<reference evidence="2 3" key="1">
    <citation type="submission" date="2016-08" db="EMBL/GenBank/DDBJ databases">
        <title>Draft genome sequence of allopolyploid Zygosaccharomyces rouxii.</title>
        <authorList>
            <person name="Watanabe J."/>
            <person name="Uehara K."/>
            <person name="Mogi Y."/>
            <person name="Tsukioka Y."/>
        </authorList>
    </citation>
    <scope>NUCLEOTIDE SEQUENCE [LARGE SCALE GENOMIC DNA]</scope>
    <source>
        <strain evidence="2 3">NBRC 110957</strain>
    </source>
</reference>
<dbReference type="Proteomes" id="UP000187013">
    <property type="component" value="Unassembled WGS sequence"/>
</dbReference>
<feature type="region of interest" description="Disordered" evidence="1">
    <location>
        <begin position="133"/>
        <end position="177"/>
    </location>
</feature>
<feature type="compositionally biased region" description="Low complexity" evidence="1">
    <location>
        <begin position="137"/>
        <end position="152"/>
    </location>
</feature>
<protein>
    <submittedName>
        <fullName evidence="2">Uncharacterized protein</fullName>
    </submittedName>
</protein>
<proteinExistence type="predicted"/>
<dbReference type="EMBL" id="BDGX01000045">
    <property type="protein sequence ID" value="GAV54825.1"/>
    <property type="molecule type" value="Genomic_DNA"/>
</dbReference>
<dbReference type="AlphaFoldDB" id="A0A1Q3AGS1"/>
<evidence type="ECO:0000313" key="3">
    <source>
        <dbReference type="Proteomes" id="UP000187013"/>
    </source>
</evidence>
<sequence length="177" mass="19433">MPRKRILMMSVMSATENNASRLSYDDQFDETHSLGCLFTPQELPFDDSFGQDFDHLLGILDLHGLQNNGGAGVAGNDTPNTQASTPVSASDRRPPLARRARSNPFYSPSRQIMNLVQKKKIAKRIKREKSDALVAMLSSSSPSLPLESQPQQATPRELEEKAEDAGSSYNAHTRGSS</sequence>
<evidence type="ECO:0000313" key="2">
    <source>
        <dbReference type="EMBL" id="GAV54825.1"/>
    </source>
</evidence>
<organism evidence="2 3">
    <name type="scientific">Zygosaccharomyces rouxii</name>
    <dbReference type="NCBI Taxonomy" id="4956"/>
    <lineage>
        <taxon>Eukaryota</taxon>
        <taxon>Fungi</taxon>
        <taxon>Dikarya</taxon>
        <taxon>Ascomycota</taxon>
        <taxon>Saccharomycotina</taxon>
        <taxon>Saccharomycetes</taxon>
        <taxon>Saccharomycetales</taxon>
        <taxon>Saccharomycetaceae</taxon>
        <taxon>Zygosaccharomyces</taxon>
    </lineage>
</organism>
<evidence type="ECO:0000256" key="1">
    <source>
        <dbReference type="SAM" id="MobiDB-lite"/>
    </source>
</evidence>
<accession>A0A1Q3AGS1</accession>
<feature type="region of interest" description="Disordered" evidence="1">
    <location>
        <begin position="70"/>
        <end position="109"/>
    </location>
</feature>
<gene>
    <name evidence="2" type="ORF">ZYGR_0AS01480</name>
</gene>
<feature type="compositionally biased region" description="Polar residues" evidence="1">
    <location>
        <begin position="77"/>
        <end position="88"/>
    </location>
</feature>
<comment type="caution">
    <text evidence="2">The sequence shown here is derived from an EMBL/GenBank/DDBJ whole genome shotgun (WGS) entry which is preliminary data.</text>
</comment>